<dbReference type="Proteomes" id="UP000286415">
    <property type="component" value="Unassembled WGS sequence"/>
</dbReference>
<gene>
    <name evidence="7" type="ORF">CSKR_105039</name>
</gene>
<dbReference type="GO" id="GO:0005546">
    <property type="term" value="F:phosphatidylinositol-4,5-bisphosphate binding"/>
    <property type="evidence" value="ECO:0007669"/>
    <property type="project" value="TreeGrafter"/>
</dbReference>
<dbReference type="AlphaFoldDB" id="A0A8T1M6I1"/>
<organism evidence="7 8">
    <name type="scientific">Clonorchis sinensis</name>
    <name type="common">Chinese liver fluke</name>
    <dbReference type="NCBI Taxonomy" id="79923"/>
    <lineage>
        <taxon>Eukaryota</taxon>
        <taxon>Metazoa</taxon>
        <taxon>Spiralia</taxon>
        <taxon>Lophotrochozoa</taxon>
        <taxon>Platyhelminthes</taxon>
        <taxon>Trematoda</taxon>
        <taxon>Digenea</taxon>
        <taxon>Opisthorchiida</taxon>
        <taxon>Opisthorchiata</taxon>
        <taxon>Opisthorchiidae</taxon>
        <taxon>Clonorchis</taxon>
    </lineage>
</organism>
<dbReference type="GO" id="GO:0000145">
    <property type="term" value="C:exocyst"/>
    <property type="evidence" value="ECO:0007669"/>
    <property type="project" value="InterPro"/>
</dbReference>
<dbReference type="PANTHER" id="PTHR16092">
    <property type="entry name" value="SEC3/SYNTAXIN-RELATED"/>
    <property type="match status" value="1"/>
</dbReference>
<dbReference type="InterPro" id="IPR019160">
    <property type="entry name" value="Sec3_CC"/>
</dbReference>
<sequence length="904" mass="102468">MLDIQKDIQKHFYPMSERVGACMEVLSNVHKKGKTRCLVLTVSVNKPHTIQLYVVKVQDGGDLSNIPICSTKNLKKLDCRDSKMQPTYEIQLTTDHKTWNFRATKLEAKGEFITAFCRIVGSLQPHLFRDIQLVNLPTNLDLSTLDQHHSLESLLSPSEGCKVEETSIATLVAAGAPGATESYRSLTLREEEDIRQFLDELSVDSVQRNATELTEHLQKQLADVEGTNIHTIMASEAQVMKLMSTLDVAIEQADKMVQRMAEYHQFLADVEEAMSTLHDRDQLSQVTVDNRGALLNLLEQLVTRLTLDPKYVHALLEVKLDQPADIIRCTEAAQYLNGLLHAKPTPGEEHLQAVGEQAVELKRLRDSFATELAKKVNNSVIAFSRQLNFVVNVGSVGVAAVEAPDSASQTGGSRATLTTSTAIRNATELYKAQREELIQLVPLVGVWLQTNRKDIYTELKREYAKQMYQFFRHQTLDLFHRGMQSISTVVRPQKSTTWNTQRTLETAVAVADAGSLLLVQSPEASVLNQVTEIVDDLLTKLCQLVDTEEQFITQFFDMQQKTSAPSVYKTLDDVGSVTAIMSNLFRDLESDTANFITGCEQVLPILVMPLLVAFSRHTESDIQASSSSAEKTVSPREPTWFSSQYMVRMVMTSKRAFNRHIERMIQSFKESKPSKRSRCGVLQIVRDYVEFAERSISVFSRSTRLVDLERAHGELVRTMMTQLEQIASQSVKTPREVVQLENYHRLNDIFRRLKLAGMEEYRQEAKSRYARALQEYTKNSMGRPLEKLATFFEGVNAALAAGVRPEVIQYQFAFSKQELQKVIREYPGREVKRGLENLCKKVEKHLSEEGNLFQVVWRSIQAQFFEQCEQFNTLIAECYPDSGIALEFTIDDLQSYFTDIARSR</sequence>
<keyword evidence="4" id="KW-0175">Coiled coil</keyword>
<comment type="similarity">
    <text evidence="1">Belongs to the SEC3 family.</text>
</comment>
<protein>
    <submittedName>
        <fullName evidence="7">Exocyst complex component 1</fullName>
    </submittedName>
</protein>
<accession>A0A8T1M6I1</accession>
<evidence type="ECO:0000256" key="4">
    <source>
        <dbReference type="ARBA" id="ARBA00023054"/>
    </source>
</evidence>
<evidence type="ECO:0000313" key="8">
    <source>
        <dbReference type="Proteomes" id="UP000286415"/>
    </source>
</evidence>
<feature type="domain" description="Exocyst complex component Sec3 coiled-coil" evidence="5">
    <location>
        <begin position="211"/>
        <end position="336"/>
    </location>
</feature>
<evidence type="ECO:0000313" key="7">
    <source>
        <dbReference type="EMBL" id="KAG5445024.1"/>
    </source>
</evidence>
<evidence type="ECO:0000256" key="2">
    <source>
        <dbReference type="ARBA" id="ARBA00022448"/>
    </source>
</evidence>
<comment type="caution">
    <text evidence="7">The sequence shown here is derived from an EMBL/GenBank/DDBJ whole genome shotgun (WGS) entry which is preliminary data.</text>
</comment>
<reference evidence="7 8" key="2">
    <citation type="journal article" date="2021" name="Genomics">
        <title>High-quality reference genome for Clonorchis sinensis.</title>
        <authorList>
            <person name="Young N.D."/>
            <person name="Stroehlein A.J."/>
            <person name="Kinkar L."/>
            <person name="Wang T."/>
            <person name="Sohn W.M."/>
            <person name="Chang B.C.H."/>
            <person name="Kaur P."/>
            <person name="Weisz D."/>
            <person name="Dudchenko O."/>
            <person name="Aiden E.L."/>
            <person name="Korhonen P.K."/>
            <person name="Gasser R.B."/>
        </authorList>
    </citation>
    <scope>NUCLEOTIDE SEQUENCE [LARGE SCALE GENOMIC DNA]</scope>
    <source>
        <strain evidence="7">Cs-k2</strain>
    </source>
</reference>
<dbReference type="OrthoDB" id="27109at2759"/>
<dbReference type="Pfam" id="PF09763">
    <property type="entry name" value="Sec3_CC"/>
    <property type="match status" value="1"/>
</dbReference>
<keyword evidence="8" id="KW-1185">Reference proteome</keyword>
<dbReference type="GO" id="GO:0005886">
    <property type="term" value="C:plasma membrane"/>
    <property type="evidence" value="ECO:0007669"/>
    <property type="project" value="TreeGrafter"/>
</dbReference>
<keyword evidence="3" id="KW-0268">Exocytosis</keyword>
<feature type="domain" description="Exocyst complex component Sec3 C-terminal" evidence="6">
    <location>
        <begin position="577"/>
        <end position="881"/>
    </location>
</feature>
<dbReference type="GO" id="GO:0006887">
    <property type="term" value="P:exocytosis"/>
    <property type="evidence" value="ECO:0007669"/>
    <property type="project" value="UniProtKB-KW"/>
</dbReference>
<keyword evidence="2" id="KW-0813">Transport</keyword>
<name>A0A8T1M6I1_CLOSI</name>
<evidence type="ECO:0000259" key="6">
    <source>
        <dbReference type="Pfam" id="PF20654"/>
    </source>
</evidence>
<evidence type="ECO:0000256" key="3">
    <source>
        <dbReference type="ARBA" id="ARBA00022483"/>
    </source>
</evidence>
<proteinExistence type="inferred from homology"/>
<evidence type="ECO:0000256" key="1">
    <source>
        <dbReference type="ARBA" id="ARBA00006518"/>
    </source>
</evidence>
<dbReference type="EMBL" id="NIRI02000056">
    <property type="protein sequence ID" value="KAG5445024.1"/>
    <property type="molecule type" value="Genomic_DNA"/>
</dbReference>
<evidence type="ECO:0000259" key="5">
    <source>
        <dbReference type="Pfam" id="PF09763"/>
    </source>
</evidence>
<reference evidence="7 8" key="1">
    <citation type="journal article" date="2018" name="Biotechnol. Adv.">
        <title>Improved genomic resources and new bioinformatic workflow for the carcinogenic parasite Clonorchis sinensis: Biotechnological implications.</title>
        <authorList>
            <person name="Wang D."/>
            <person name="Korhonen P.K."/>
            <person name="Gasser R.B."/>
            <person name="Young N.D."/>
        </authorList>
    </citation>
    <scope>NUCLEOTIDE SEQUENCE [LARGE SCALE GENOMIC DNA]</scope>
    <source>
        <strain evidence="7">Cs-k2</strain>
    </source>
</reference>
<dbReference type="Pfam" id="PF20654">
    <property type="entry name" value="Sec3_C-term"/>
    <property type="match status" value="1"/>
</dbReference>
<dbReference type="InterPro" id="IPR048628">
    <property type="entry name" value="Sec3_C"/>
</dbReference>
<dbReference type="PANTHER" id="PTHR16092:SF14">
    <property type="entry name" value="EXOCYST COMPLEX COMPONENT 1 ISOFORM X1"/>
    <property type="match status" value="1"/>
</dbReference>
<dbReference type="GO" id="GO:0006893">
    <property type="term" value="P:Golgi to plasma membrane transport"/>
    <property type="evidence" value="ECO:0007669"/>
    <property type="project" value="TreeGrafter"/>
</dbReference>